<dbReference type="AlphaFoldDB" id="A0A1E5XVN8"/>
<accession>A0A1E5XVN8</accession>
<evidence type="ECO:0000313" key="2">
    <source>
        <dbReference type="EMBL" id="OEO32655.1"/>
    </source>
</evidence>
<keyword evidence="3" id="KW-1185">Reference proteome</keyword>
<dbReference type="InterPro" id="IPR011256">
    <property type="entry name" value="Reg_factor_effector_dom_sf"/>
</dbReference>
<organism evidence="2 3">
    <name type="scientific">Devosia insulae DS-56</name>
    <dbReference type="NCBI Taxonomy" id="1116389"/>
    <lineage>
        <taxon>Bacteria</taxon>
        <taxon>Pseudomonadati</taxon>
        <taxon>Pseudomonadota</taxon>
        <taxon>Alphaproteobacteria</taxon>
        <taxon>Hyphomicrobiales</taxon>
        <taxon>Devosiaceae</taxon>
        <taxon>Devosia</taxon>
    </lineage>
</organism>
<name>A0A1E5XVN8_9HYPH</name>
<dbReference type="OrthoDB" id="7947361at2"/>
<sequence length="147" mass="16088">MIETVELPELIAIGVLVEAHWNDLPKAIPAAWTRLFETDTGASSFLEVSLSRDDGVYRELVGYLAAKKTEVPDGMVRIVIPAQRYLRIVHDGPLVEIAAGFEKLYAHAAVAGLKATDYKLDFGYLPGLAAGRHELHVALEPEPLRLG</sequence>
<dbReference type="Pfam" id="PF14526">
    <property type="entry name" value="Cass2"/>
    <property type="match status" value="1"/>
</dbReference>
<proteinExistence type="predicted"/>
<evidence type="ECO:0000259" key="1">
    <source>
        <dbReference type="Pfam" id="PF14526"/>
    </source>
</evidence>
<dbReference type="EMBL" id="LAJE02000063">
    <property type="protein sequence ID" value="OEO32655.1"/>
    <property type="molecule type" value="Genomic_DNA"/>
</dbReference>
<reference evidence="2 3" key="1">
    <citation type="journal article" date="2015" name="Genome Announc.">
        <title>Genome Assemblies of Three Soil-Associated Devosia species: D. insulae, D. limi, and D. soli.</title>
        <authorList>
            <person name="Hassan Y.I."/>
            <person name="Lepp D."/>
            <person name="Zhou T."/>
        </authorList>
    </citation>
    <scope>NUCLEOTIDE SEQUENCE [LARGE SCALE GENOMIC DNA]</scope>
    <source>
        <strain evidence="2 3">DS-56</strain>
    </source>
</reference>
<dbReference type="SUPFAM" id="SSF55136">
    <property type="entry name" value="Probable bacterial effector-binding domain"/>
    <property type="match status" value="1"/>
</dbReference>
<protein>
    <recommendedName>
        <fullName evidence="1">Integron-associated effector binding protein domain-containing protein</fullName>
    </recommendedName>
</protein>
<dbReference type="RefSeq" id="WP_069908222.1">
    <property type="nucleotide sequence ID" value="NZ_LAJE02000063.1"/>
</dbReference>
<evidence type="ECO:0000313" key="3">
    <source>
        <dbReference type="Proteomes" id="UP000095463"/>
    </source>
</evidence>
<dbReference type="InterPro" id="IPR029441">
    <property type="entry name" value="Cass2"/>
</dbReference>
<gene>
    <name evidence="2" type="ORF">VW23_010605</name>
</gene>
<dbReference type="Proteomes" id="UP000095463">
    <property type="component" value="Unassembled WGS sequence"/>
</dbReference>
<feature type="domain" description="Integron-associated effector binding protein" evidence="1">
    <location>
        <begin position="5"/>
        <end position="108"/>
    </location>
</feature>
<dbReference type="Gene3D" id="3.20.80.10">
    <property type="entry name" value="Regulatory factor, effector binding domain"/>
    <property type="match status" value="1"/>
</dbReference>
<comment type="caution">
    <text evidence="2">The sequence shown here is derived from an EMBL/GenBank/DDBJ whole genome shotgun (WGS) entry which is preliminary data.</text>
</comment>